<organism evidence="2 3">
    <name type="scientific">Liquidambar formosana</name>
    <name type="common">Formosan gum</name>
    <dbReference type="NCBI Taxonomy" id="63359"/>
    <lineage>
        <taxon>Eukaryota</taxon>
        <taxon>Viridiplantae</taxon>
        <taxon>Streptophyta</taxon>
        <taxon>Embryophyta</taxon>
        <taxon>Tracheophyta</taxon>
        <taxon>Spermatophyta</taxon>
        <taxon>Magnoliopsida</taxon>
        <taxon>eudicotyledons</taxon>
        <taxon>Gunneridae</taxon>
        <taxon>Pentapetalae</taxon>
        <taxon>Saxifragales</taxon>
        <taxon>Altingiaceae</taxon>
        <taxon>Liquidambar</taxon>
    </lineage>
</organism>
<accession>A0AAP0N864</accession>
<sequence>MVGEILPSTILLKRIHFRNSIISNGGSPIAVVDAQNLQYQIQLNEMKNKPSPGQDVSSANAVLLGALTPGVNGPTWITLKYAFLMLGLALAVMLGLAQACSDTLLILHVTFLVLITVTLFLLLSWYRISSIKPAIFALFVYAVVKLKMSYCW</sequence>
<keyword evidence="1" id="KW-0472">Membrane</keyword>
<comment type="caution">
    <text evidence="2">The sequence shown here is derived from an EMBL/GenBank/DDBJ whole genome shotgun (WGS) entry which is preliminary data.</text>
</comment>
<proteinExistence type="predicted"/>
<keyword evidence="1" id="KW-0812">Transmembrane</keyword>
<dbReference type="AlphaFoldDB" id="A0AAP0N864"/>
<feature type="transmembrane region" description="Helical" evidence="1">
    <location>
        <begin position="81"/>
        <end position="99"/>
    </location>
</feature>
<evidence type="ECO:0000256" key="1">
    <source>
        <dbReference type="SAM" id="Phobius"/>
    </source>
</evidence>
<reference evidence="2 3" key="1">
    <citation type="journal article" date="2024" name="Plant J.">
        <title>Genome sequences and population genomics reveal climatic adaptation and genomic divergence between two closely related sweetgum species.</title>
        <authorList>
            <person name="Xu W.Q."/>
            <person name="Ren C.Q."/>
            <person name="Zhang X.Y."/>
            <person name="Comes H.P."/>
            <person name="Liu X.H."/>
            <person name="Li Y.G."/>
            <person name="Kettle C.J."/>
            <person name="Jalonen R."/>
            <person name="Gaisberger H."/>
            <person name="Ma Y.Z."/>
            <person name="Qiu Y.X."/>
        </authorList>
    </citation>
    <scope>NUCLEOTIDE SEQUENCE [LARGE SCALE GENOMIC DNA]</scope>
    <source>
        <strain evidence="2">Hangzhou</strain>
    </source>
</reference>
<evidence type="ECO:0000313" key="2">
    <source>
        <dbReference type="EMBL" id="KAK9268270.1"/>
    </source>
</evidence>
<dbReference type="Proteomes" id="UP001415857">
    <property type="component" value="Unassembled WGS sequence"/>
</dbReference>
<keyword evidence="3" id="KW-1185">Reference proteome</keyword>
<name>A0AAP0N864_LIQFO</name>
<feature type="transmembrane region" description="Helical" evidence="1">
    <location>
        <begin position="105"/>
        <end position="126"/>
    </location>
</feature>
<gene>
    <name evidence="2" type="ORF">L1049_010713</name>
</gene>
<keyword evidence="1" id="KW-1133">Transmembrane helix</keyword>
<evidence type="ECO:0000313" key="3">
    <source>
        <dbReference type="Proteomes" id="UP001415857"/>
    </source>
</evidence>
<protein>
    <submittedName>
        <fullName evidence="2">Uncharacterized protein</fullName>
    </submittedName>
</protein>
<dbReference type="EMBL" id="JBBPBK010000016">
    <property type="protein sequence ID" value="KAK9268270.1"/>
    <property type="molecule type" value="Genomic_DNA"/>
</dbReference>